<evidence type="ECO:0000256" key="3">
    <source>
        <dbReference type="ARBA" id="ARBA00022475"/>
    </source>
</evidence>
<evidence type="ECO:0000256" key="5">
    <source>
        <dbReference type="ARBA" id="ARBA00022676"/>
    </source>
</evidence>
<dbReference type="GO" id="GO:0071555">
    <property type="term" value="P:cell wall organization"/>
    <property type="evidence" value="ECO:0007669"/>
    <property type="project" value="UniProtKB-KW"/>
</dbReference>
<feature type="transmembrane region" description="Helical" evidence="23">
    <location>
        <begin position="207"/>
        <end position="224"/>
    </location>
</feature>
<protein>
    <recommendedName>
        <fullName evidence="17">Probable peptidoglycan glycosyltransferase FtsW</fullName>
        <ecNumber evidence="19">2.4.99.28</ecNumber>
    </recommendedName>
    <alternativeName>
        <fullName evidence="18">Cell division protein FtsW</fullName>
    </alternativeName>
    <alternativeName>
        <fullName evidence="15">Cell wall polymerase</fullName>
    </alternativeName>
    <alternativeName>
        <fullName evidence="14">Peptidoglycan polymerase</fullName>
    </alternativeName>
</protein>
<dbReference type="NCBIfam" id="TIGR02614">
    <property type="entry name" value="ftsW"/>
    <property type="match status" value="1"/>
</dbReference>
<feature type="transmembrane region" description="Helical" evidence="23">
    <location>
        <begin position="345"/>
        <end position="369"/>
    </location>
</feature>
<dbReference type="GO" id="GO:0015648">
    <property type="term" value="F:lipid-linked peptidoglycan transporter activity"/>
    <property type="evidence" value="ECO:0007669"/>
    <property type="project" value="TreeGrafter"/>
</dbReference>
<keyword evidence="13" id="KW-0961">Cell wall biogenesis/degradation</keyword>
<feature type="transmembrane region" description="Helical" evidence="23">
    <location>
        <begin position="306"/>
        <end position="333"/>
    </location>
</feature>
<evidence type="ECO:0000256" key="14">
    <source>
        <dbReference type="ARBA" id="ARBA00032370"/>
    </source>
</evidence>
<feature type="transmembrane region" description="Helical" evidence="23">
    <location>
        <begin position="229"/>
        <end position="249"/>
    </location>
</feature>
<dbReference type="InterPro" id="IPR013437">
    <property type="entry name" value="FtsW"/>
</dbReference>
<evidence type="ECO:0000256" key="15">
    <source>
        <dbReference type="ARBA" id="ARBA00033270"/>
    </source>
</evidence>
<evidence type="ECO:0000256" key="17">
    <source>
        <dbReference type="ARBA" id="ARBA00041185"/>
    </source>
</evidence>
<sequence>MSPAPTRRGGARPVRGPRSGAPAPLSGLRVAVGRAATALAQWLRRPLTSLHLVLAVFGLLTSFGLVMVLSASAVEAFAAGGSSYSVFTRQVMFCAVGLVVFWVGLRIPPRTLRRLAPVCLVLCTVLLALVLIPGVGTVRGGSRAWFTLGSFAFQPGEPAKVALALWGAHVLAARRAVMHRWRHALSPVVPIALVLATLIVLQPDLGMTISLGIVLIALLFFAGASMKLLAGLTAGAMAGALILGLTAGYRQARITAFLSPDTSDPLGPAYQATQALYSLADGGLLGVGLGQGRAKWSYLPNAHNDFIFAIIGEELGFVGAFAVLALFATLAYTGLRIATRNTDPWLRIVCATLTVWLAAQAAINIGYVVGLLPVTGLQLPLISSGGTSLVVTMFAFGILANAARHEPEAVAVLQAQGQGKLARLLRLPPPEPYRAPVVRPPAQRGAVRR</sequence>
<feature type="transmembrane region" description="Helical" evidence="23">
    <location>
        <begin position="52"/>
        <end position="74"/>
    </location>
</feature>
<keyword evidence="9" id="KW-0573">Peptidoglycan synthesis</keyword>
<keyword evidence="3" id="KW-1003">Cell membrane</keyword>
<dbReference type="GO" id="GO:0009252">
    <property type="term" value="P:peptidoglycan biosynthetic process"/>
    <property type="evidence" value="ECO:0007669"/>
    <property type="project" value="UniProtKB-KW"/>
</dbReference>
<dbReference type="Pfam" id="PF01098">
    <property type="entry name" value="FTSW_RODA_SPOVE"/>
    <property type="match status" value="1"/>
</dbReference>
<keyword evidence="6" id="KW-0808">Transferase</keyword>
<feature type="transmembrane region" description="Helical" evidence="23">
    <location>
        <begin position="381"/>
        <end position="400"/>
    </location>
</feature>
<comment type="catalytic activity">
    <reaction evidence="20">
        <text>[GlcNAc-(1-&gt;4)-Mur2Ac(oyl-L-Ala-gamma-D-Glu-L-Lys-D-Ala-D-Ala)](n)-di-trans,octa-cis-undecaprenyl diphosphate + beta-D-GlcNAc-(1-&gt;4)-Mur2Ac(oyl-L-Ala-gamma-D-Glu-L-Lys-D-Ala-D-Ala)-di-trans,octa-cis-undecaprenyl diphosphate = [GlcNAc-(1-&gt;4)-Mur2Ac(oyl-L-Ala-gamma-D-Glu-L-Lys-D-Ala-D-Ala)](n+1)-di-trans,octa-cis-undecaprenyl diphosphate + di-trans,octa-cis-undecaprenyl diphosphate + H(+)</text>
        <dbReference type="Rhea" id="RHEA:23708"/>
        <dbReference type="Rhea" id="RHEA-COMP:9602"/>
        <dbReference type="Rhea" id="RHEA-COMP:9603"/>
        <dbReference type="ChEBI" id="CHEBI:15378"/>
        <dbReference type="ChEBI" id="CHEBI:58405"/>
        <dbReference type="ChEBI" id="CHEBI:60033"/>
        <dbReference type="ChEBI" id="CHEBI:78435"/>
        <dbReference type="EC" id="2.4.99.28"/>
    </reaction>
</comment>
<evidence type="ECO:0000256" key="10">
    <source>
        <dbReference type="ARBA" id="ARBA00022989"/>
    </source>
</evidence>
<evidence type="ECO:0000256" key="8">
    <source>
        <dbReference type="ARBA" id="ARBA00022960"/>
    </source>
</evidence>
<feature type="transmembrane region" description="Helical" evidence="23">
    <location>
        <begin position="117"/>
        <end position="138"/>
    </location>
</feature>
<comment type="pathway">
    <text evidence="2">Cell wall biogenesis; peptidoglycan biosynthesis.</text>
</comment>
<comment type="subcellular location">
    <subcellularLocation>
        <location evidence="1">Cell membrane</location>
        <topology evidence="1">Multi-pass membrane protein</topology>
    </subcellularLocation>
</comment>
<evidence type="ECO:0000256" key="18">
    <source>
        <dbReference type="ARBA" id="ARBA00041418"/>
    </source>
</evidence>
<keyword evidence="12" id="KW-0131">Cell cycle</keyword>
<name>A0A848DLG4_9PSEU</name>
<evidence type="ECO:0000256" key="7">
    <source>
        <dbReference type="ARBA" id="ARBA00022692"/>
    </source>
</evidence>
<dbReference type="GO" id="GO:0008360">
    <property type="term" value="P:regulation of cell shape"/>
    <property type="evidence" value="ECO:0007669"/>
    <property type="project" value="UniProtKB-KW"/>
</dbReference>
<dbReference type="PANTHER" id="PTHR30474:SF2">
    <property type="entry name" value="PEPTIDOGLYCAN GLYCOSYLTRANSFERASE FTSW-RELATED"/>
    <property type="match status" value="1"/>
</dbReference>
<evidence type="ECO:0000256" key="16">
    <source>
        <dbReference type="ARBA" id="ARBA00038053"/>
    </source>
</evidence>
<dbReference type="PROSITE" id="PS00428">
    <property type="entry name" value="FTSW_RODA_SPOVE"/>
    <property type="match status" value="1"/>
</dbReference>
<evidence type="ECO:0000256" key="2">
    <source>
        <dbReference type="ARBA" id="ARBA00004752"/>
    </source>
</evidence>
<reference evidence="24 25" key="1">
    <citation type="submission" date="2020-04" db="EMBL/GenBank/DDBJ databases">
        <authorList>
            <person name="Klaysubun C."/>
            <person name="Duangmal K."/>
            <person name="Lipun K."/>
        </authorList>
    </citation>
    <scope>NUCLEOTIDE SEQUENCE [LARGE SCALE GENOMIC DNA]</scope>
    <source>
        <strain evidence="24 25">DSM 45300</strain>
    </source>
</reference>
<proteinExistence type="inferred from homology"/>
<keyword evidence="8" id="KW-0133">Cell shape</keyword>
<keyword evidence="4" id="KW-0132">Cell division</keyword>
<dbReference type="GO" id="GO:0032153">
    <property type="term" value="C:cell division site"/>
    <property type="evidence" value="ECO:0007669"/>
    <property type="project" value="TreeGrafter"/>
</dbReference>
<dbReference type="GO" id="GO:0051301">
    <property type="term" value="P:cell division"/>
    <property type="evidence" value="ECO:0007669"/>
    <property type="project" value="UniProtKB-KW"/>
</dbReference>
<feature type="transmembrane region" description="Helical" evidence="23">
    <location>
        <begin position="158"/>
        <end position="177"/>
    </location>
</feature>
<feature type="transmembrane region" description="Helical" evidence="23">
    <location>
        <begin position="184"/>
        <end position="201"/>
    </location>
</feature>
<dbReference type="AlphaFoldDB" id="A0A848DLG4"/>
<evidence type="ECO:0000256" key="1">
    <source>
        <dbReference type="ARBA" id="ARBA00004651"/>
    </source>
</evidence>
<dbReference type="InterPro" id="IPR018365">
    <property type="entry name" value="Cell_cycle_FtsW-rel_CS"/>
</dbReference>
<gene>
    <name evidence="24" type="primary">ftsW</name>
    <name evidence="24" type="ORF">HF519_17720</name>
</gene>
<evidence type="ECO:0000256" key="19">
    <source>
        <dbReference type="ARBA" id="ARBA00044770"/>
    </source>
</evidence>
<keyword evidence="10 23" id="KW-1133">Transmembrane helix</keyword>
<comment type="function">
    <text evidence="21">Peptidoglycan polymerase that is essential for cell division.</text>
</comment>
<keyword evidence="7 23" id="KW-0812">Transmembrane</keyword>
<evidence type="ECO:0000256" key="22">
    <source>
        <dbReference type="SAM" id="MobiDB-lite"/>
    </source>
</evidence>
<evidence type="ECO:0000256" key="20">
    <source>
        <dbReference type="ARBA" id="ARBA00049902"/>
    </source>
</evidence>
<comment type="similarity">
    <text evidence="16">Belongs to the SEDS family. FtsW subfamily.</text>
</comment>
<evidence type="ECO:0000313" key="24">
    <source>
        <dbReference type="EMBL" id="NMH93379.1"/>
    </source>
</evidence>
<evidence type="ECO:0000256" key="12">
    <source>
        <dbReference type="ARBA" id="ARBA00023306"/>
    </source>
</evidence>
<evidence type="ECO:0000256" key="11">
    <source>
        <dbReference type="ARBA" id="ARBA00023136"/>
    </source>
</evidence>
<dbReference type="GO" id="GO:0008955">
    <property type="term" value="F:peptidoglycan glycosyltransferase activity"/>
    <property type="evidence" value="ECO:0007669"/>
    <property type="project" value="UniProtKB-EC"/>
</dbReference>
<dbReference type="InterPro" id="IPR001182">
    <property type="entry name" value="FtsW/RodA"/>
</dbReference>
<dbReference type="PANTHER" id="PTHR30474">
    <property type="entry name" value="CELL CYCLE PROTEIN"/>
    <property type="match status" value="1"/>
</dbReference>
<feature type="transmembrane region" description="Helical" evidence="23">
    <location>
        <begin position="86"/>
        <end position="105"/>
    </location>
</feature>
<keyword evidence="5" id="KW-0328">Glycosyltransferase</keyword>
<evidence type="ECO:0000256" key="9">
    <source>
        <dbReference type="ARBA" id="ARBA00022984"/>
    </source>
</evidence>
<evidence type="ECO:0000256" key="4">
    <source>
        <dbReference type="ARBA" id="ARBA00022618"/>
    </source>
</evidence>
<evidence type="ECO:0000256" key="6">
    <source>
        <dbReference type="ARBA" id="ARBA00022679"/>
    </source>
</evidence>
<dbReference type="GO" id="GO:0005886">
    <property type="term" value="C:plasma membrane"/>
    <property type="evidence" value="ECO:0007669"/>
    <property type="project" value="UniProtKB-SubCell"/>
</dbReference>
<accession>A0A848DLG4</accession>
<dbReference type="RefSeq" id="WP_169414078.1">
    <property type="nucleotide sequence ID" value="NZ_JAAXKZ010000066.1"/>
</dbReference>
<dbReference type="EMBL" id="JAAXKZ010000066">
    <property type="protein sequence ID" value="NMH93379.1"/>
    <property type="molecule type" value="Genomic_DNA"/>
</dbReference>
<organism evidence="24 25">
    <name type="scientific">Pseudonocardia bannensis</name>
    <dbReference type="NCBI Taxonomy" id="630973"/>
    <lineage>
        <taxon>Bacteria</taxon>
        <taxon>Bacillati</taxon>
        <taxon>Actinomycetota</taxon>
        <taxon>Actinomycetes</taxon>
        <taxon>Pseudonocardiales</taxon>
        <taxon>Pseudonocardiaceae</taxon>
        <taxon>Pseudonocardia</taxon>
    </lineage>
</organism>
<dbReference type="EC" id="2.4.99.28" evidence="19"/>
<evidence type="ECO:0000256" key="13">
    <source>
        <dbReference type="ARBA" id="ARBA00023316"/>
    </source>
</evidence>
<keyword evidence="25" id="KW-1185">Reference proteome</keyword>
<comment type="caution">
    <text evidence="24">The sequence shown here is derived from an EMBL/GenBank/DDBJ whole genome shotgun (WGS) entry which is preliminary data.</text>
</comment>
<evidence type="ECO:0000313" key="25">
    <source>
        <dbReference type="Proteomes" id="UP000586918"/>
    </source>
</evidence>
<feature type="region of interest" description="Disordered" evidence="22">
    <location>
        <begin position="1"/>
        <end position="22"/>
    </location>
</feature>
<evidence type="ECO:0000256" key="21">
    <source>
        <dbReference type="ARBA" id="ARBA00049966"/>
    </source>
</evidence>
<keyword evidence="11 23" id="KW-0472">Membrane</keyword>
<dbReference type="Proteomes" id="UP000586918">
    <property type="component" value="Unassembled WGS sequence"/>
</dbReference>
<evidence type="ECO:0000256" key="23">
    <source>
        <dbReference type="SAM" id="Phobius"/>
    </source>
</evidence>